<gene>
    <name evidence="2" type="ORF">SCLCIDRAFT_29765</name>
</gene>
<accession>A0A0C3DIS1</accession>
<feature type="region of interest" description="Disordered" evidence="1">
    <location>
        <begin position="195"/>
        <end position="214"/>
    </location>
</feature>
<dbReference type="InParanoid" id="A0A0C3DIS1"/>
<evidence type="ECO:0000313" key="2">
    <source>
        <dbReference type="EMBL" id="KIM56224.1"/>
    </source>
</evidence>
<dbReference type="AlphaFoldDB" id="A0A0C3DIS1"/>
<proteinExistence type="predicted"/>
<dbReference type="HOGENOM" id="CLU_065856_0_0_1"/>
<protein>
    <submittedName>
        <fullName evidence="2">Uncharacterized protein</fullName>
    </submittedName>
</protein>
<evidence type="ECO:0000256" key="1">
    <source>
        <dbReference type="SAM" id="MobiDB-lite"/>
    </source>
</evidence>
<dbReference type="EMBL" id="KN822120">
    <property type="protein sequence ID" value="KIM56224.1"/>
    <property type="molecule type" value="Genomic_DNA"/>
</dbReference>
<evidence type="ECO:0000313" key="3">
    <source>
        <dbReference type="Proteomes" id="UP000053989"/>
    </source>
</evidence>
<reference evidence="3" key="2">
    <citation type="submission" date="2015-01" db="EMBL/GenBank/DDBJ databases">
        <title>Evolutionary Origins and Diversification of the Mycorrhizal Mutualists.</title>
        <authorList>
            <consortium name="DOE Joint Genome Institute"/>
            <consortium name="Mycorrhizal Genomics Consortium"/>
            <person name="Kohler A."/>
            <person name="Kuo A."/>
            <person name="Nagy L.G."/>
            <person name="Floudas D."/>
            <person name="Copeland A."/>
            <person name="Barry K.W."/>
            <person name="Cichocki N."/>
            <person name="Veneault-Fourrey C."/>
            <person name="LaButti K."/>
            <person name="Lindquist E.A."/>
            <person name="Lipzen A."/>
            <person name="Lundell T."/>
            <person name="Morin E."/>
            <person name="Murat C."/>
            <person name="Riley R."/>
            <person name="Ohm R."/>
            <person name="Sun H."/>
            <person name="Tunlid A."/>
            <person name="Henrissat B."/>
            <person name="Grigoriev I.V."/>
            <person name="Hibbett D.S."/>
            <person name="Martin F."/>
        </authorList>
    </citation>
    <scope>NUCLEOTIDE SEQUENCE [LARGE SCALE GENOMIC DNA]</scope>
    <source>
        <strain evidence="3">Foug A</strain>
    </source>
</reference>
<keyword evidence="3" id="KW-1185">Reference proteome</keyword>
<organism evidence="2 3">
    <name type="scientific">Scleroderma citrinum Foug A</name>
    <dbReference type="NCBI Taxonomy" id="1036808"/>
    <lineage>
        <taxon>Eukaryota</taxon>
        <taxon>Fungi</taxon>
        <taxon>Dikarya</taxon>
        <taxon>Basidiomycota</taxon>
        <taxon>Agaricomycotina</taxon>
        <taxon>Agaricomycetes</taxon>
        <taxon>Agaricomycetidae</taxon>
        <taxon>Boletales</taxon>
        <taxon>Sclerodermatineae</taxon>
        <taxon>Sclerodermataceae</taxon>
        <taxon>Scleroderma</taxon>
    </lineage>
</organism>
<dbReference type="Proteomes" id="UP000053989">
    <property type="component" value="Unassembled WGS sequence"/>
</dbReference>
<name>A0A0C3DIS1_9AGAM</name>
<dbReference type="OrthoDB" id="3208495at2759"/>
<reference evidence="2 3" key="1">
    <citation type="submission" date="2014-04" db="EMBL/GenBank/DDBJ databases">
        <authorList>
            <consortium name="DOE Joint Genome Institute"/>
            <person name="Kuo A."/>
            <person name="Kohler A."/>
            <person name="Nagy L.G."/>
            <person name="Floudas D."/>
            <person name="Copeland A."/>
            <person name="Barry K.W."/>
            <person name="Cichocki N."/>
            <person name="Veneault-Fourrey C."/>
            <person name="LaButti K."/>
            <person name="Lindquist E.A."/>
            <person name="Lipzen A."/>
            <person name="Lundell T."/>
            <person name="Morin E."/>
            <person name="Murat C."/>
            <person name="Sun H."/>
            <person name="Tunlid A."/>
            <person name="Henrissat B."/>
            <person name="Grigoriev I.V."/>
            <person name="Hibbett D.S."/>
            <person name="Martin F."/>
            <person name="Nordberg H.P."/>
            <person name="Cantor M.N."/>
            <person name="Hua S.X."/>
        </authorList>
    </citation>
    <scope>NUCLEOTIDE SEQUENCE [LARGE SCALE GENOMIC DNA]</scope>
    <source>
        <strain evidence="2 3">Foug A</strain>
    </source>
</reference>
<sequence>MSRGVFHHRSSCVHYQQHCTSRSDLQHKCSLTGVSETLKKVRVELDNHDLAPATASISTDPEVALLNSPFANSTPLVTSQALLQSMESSPTMEDACPLLPPCTVETDQTGRPSRARHLPAQFHDVLPEPPLPITAEDSTSVESANSTPQNILPHVILHVFDTICTSFNHFGIACLYRHRPSYDPDAFMSIDQLSNSHDDEASTSIPSPHTPPMPPWPWKNMSIWRIMTWMMTGSRQKSKAEVTRLANMLQADDFDSHDLRGFNAHTEMKHFDSSESALNESNPL</sequence>